<dbReference type="SMART" id="SM00642">
    <property type="entry name" value="Aamy"/>
    <property type="match status" value="1"/>
</dbReference>
<evidence type="ECO:0000313" key="5">
    <source>
        <dbReference type="EMBL" id="TYA69932.1"/>
    </source>
</evidence>
<dbReference type="SUPFAM" id="SSF51445">
    <property type="entry name" value="(Trans)glycosidases"/>
    <property type="match status" value="1"/>
</dbReference>
<dbReference type="GO" id="GO:0005975">
    <property type="term" value="P:carbohydrate metabolic process"/>
    <property type="evidence" value="ECO:0007669"/>
    <property type="project" value="InterPro"/>
</dbReference>
<name>A0A5D0HKV3_9FLAO</name>
<evidence type="ECO:0000256" key="3">
    <source>
        <dbReference type="SAM" id="SignalP"/>
    </source>
</evidence>
<accession>A0A5D0HKV3</accession>
<feature type="chain" id="PRO_5022768061" evidence="3">
    <location>
        <begin position="18"/>
        <end position="964"/>
    </location>
</feature>
<reference evidence="5 6" key="1">
    <citation type="submission" date="2019-08" db="EMBL/GenBank/DDBJ databases">
        <title>Seonamhaeicola sediminis sp. nov., isolated from marine sediment.</title>
        <authorList>
            <person name="Cao W.R."/>
        </authorList>
    </citation>
    <scope>NUCLEOTIDE SEQUENCE [LARGE SCALE GENOMIC DNA]</scope>
    <source>
        <strain evidence="5 6">B011</strain>
    </source>
</reference>
<organism evidence="5 6">
    <name type="scientific">Seonamhaeicola marinus</name>
    <dbReference type="NCBI Taxonomy" id="1912246"/>
    <lineage>
        <taxon>Bacteria</taxon>
        <taxon>Pseudomonadati</taxon>
        <taxon>Bacteroidota</taxon>
        <taxon>Flavobacteriia</taxon>
        <taxon>Flavobacteriales</taxon>
        <taxon>Flavobacteriaceae</taxon>
    </lineage>
</organism>
<dbReference type="Gene3D" id="2.60.40.10">
    <property type="entry name" value="Immunoglobulins"/>
    <property type="match status" value="1"/>
</dbReference>
<dbReference type="Pfam" id="PF00128">
    <property type="entry name" value="Alpha-amylase"/>
    <property type="match status" value="2"/>
</dbReference>
<comment type="caution">
    <text evidence="5">The sequence shown here is derived from an EMBL/GenBank/DDBJ whole genome shotgun (WGS) entry which is preliminary data.</text>
</comment>
<dbReference type="Proteomes" id="UP000323930">
    <property type="component" value="Unassembled WGS sequence"/>
</dbReference>
<dbReference type="EMBL" id="VSDQ01000729">
    <property type="protein sequence ID" value="TYA69932.1"/>
    <property type="molecule type" value="Genomic_DNA"/>
</dbReference>
<dbReference type="Gene3D" id="3.20.20.80">
    <property type="entry name" value="Glycosidases"/>
    <property type="match status" value="1"/>
</dbReference>
<comment type="similarity">
    <text evidence="1">Belongs to the glycosyl hydrolase 13 family.</text>
</comment>
<evidence type="ECO:0000256" key="2">
    <source>
        <dbReference type="ARBA" id="ARBA00022729"/>
    </source>
</evidence>
<sequence>MKKIVFLLLVVTGYVLNAQVSVNPTSFEVDEQITITVDLNSGATNCNGLSSPSKVYMHAGIGDNSNAFGFNVVGNWGQDDGIGEMSNNGDGTWSITLTPETYFGLNATQAANATQIGCVFRNADGSQELKATDCEDFFISVGILNINIVEPWANPVVVSSGNDLDVRTNLTYQGGLAPGSFEIYFNNVLQDSGNGFSTFLGTINNITTAGTVRVVGSPLSAPTESEETTFEVILAPSVVSESMPVGLQEGINYDNADDTKATLVLNAPLKDYVYVVGSFNSYTPGASYLMKKDPTSGKFWLELTGLTSGQVETFQYWVYDSNPVTGSPYIVKTADPFSTLVLSPFDDSGIASTTFPGIGTTYQYPTGQEREVTVLQTGQTAYSWNIANFNKPKKEDLIIYEVLIRDFDSDRNFQDVIDRISYFKNLGINAIELMPIMEFEGNESWGYNTAFHMALDKFYGTSDKFKELVDTCHQNGIAVILDLAFNHAYGRNPMVRMWMDDADGDGWGSPSSENPYFNQTAKHSYSVGYDFNHSQTITQDYVKRVIEYWINEFKIDGFRWDLTKGFTQNCSGSDETCTNNYQADRVQVLKDYADHSWTQDADHYVIFEHLGGDTEEQEWANYRIGEGKGIMMWSEMWHDYTNLAKGESSSINISRIGHTAHGFTGKRTIGYPESHDKDRLMYEMFTFGQTGIQGNLNASLNRMSALGAVFITVPGPKMIWHFAELGMDDSIWTCSNGTVNSDYDGNNDGDCKLDTKPQPQWTENWINDANRSQIYDDWSKLIKLKINADVFEGDYNITTNTQTPRISIYTGNESTSGVTLKNVIVIANFSTSSQNVNPNFPYGGTWYDLMDETGNTTISGGTTSVNLAAGAFKIYGNQSASLSTDDKVFESGLVVYPNPTQNTFKLNKSVNEVTIFNLTGKAVKSFKGDFNEAHAFNISSLPQGIYVGKIKNLNSSQTFKIVKL</sequence>
<evidence type="ECO:0000313" key="6">
    <source>
        <dbReference type="Proteomes" id="UP000323930"/>
    </source>
</evidence>
<evidence type="ECO:0000259" key="4">
    <source>
        <dbReference type="SMART" id="SM00642"/>
    </source>
</evidence>
<dbReference type="OrthoDB" id="9761875at2"/>
<proteinExistence type="inferred from homology"/>
<dbReference type="SUPFAM" id="SSF81296">
    <property type="entry name" value="E set domains"/>
    <property type="match status" value="1"/>
</dbReference>
<keyword evidence="6" id="KW-1185">Reference proteome</keyword>
<dbReference type="NCBIfam" id="TIGR04183">
    <property type="entry name" value="Por_Secre_tail"/>
    <property type="match status" value="1"/>
</dbReference>
<dbReference type="CDD" id="cd11350">
    <property type="entry name" value="AmyAc_4"/>
    <property type="match status" value="1"/>
</dbReference>
<protein>
    <submittedName>
        <fullName evidence="5">T9SS type A sorting domain-containing protein</fullName>
    </submittedName>
</protein>
<dbReference type="AlphaFoldDB" id="A0A5D0HKV3"/>
<dbReference type="InterPro" id="IPR013783">
    <property type="entry name" value="Ig-like_fold"/>
</dbReference>
<feature type="signal peptide" evidence="3">
    <location>
        <begin position="1"/>
        <end position="17"/>
    </location>
</feature>
<dbReference type="InterPro" id="IPR006047">
    <property type="entry name" value="GH13_cat_dom"/>
</dbReference>
<keyword evidence="2 3" id="KW-0732">Signal</keyword>
<dbReference type="InterPro" id="IPR026444">
    <property type="entry name" value="Secre_tail"/>
</dbReference>
<evidence type="ECO:0000256" key="1">
    <source>
        <dbReference type="ARBA" id="ARBA00008061"/>
    </source>
</evidence>
<dbReference type="InterPro" id="IPR017853">
    <property type="entry name" value="GH"/>
</dbReference>
<gene>
    <name evidence="5" type="ORF">FUA24_21820</name>
</gene>
<dbReference type="Pfam" id="PF18962">
    <property type="entry name" value="Por_Secre_tail"/>
    <property type="match status" value="1"/>
</dbReference>
<dbReference type="RefSeq" id="WP_148545204.1">
    <property type="nucleotide sequence ID" value="NZ_VSDQ01000729.1"/>
</dbReference>
<dbReference type="InterPro" id="IPR014756">
    <property type="entry name" value="Ig_E-set"/>
</dbReference>
<feature type="domain" description="Glycosyl hydrolase family 13 catalytic" evidence="4">
    <location>
        <begin position="401"/>
        <end position="785"/>
    </location>
</feature>
<dbReference type="PANTHER" id="PTHR43002">
    <property type="entry name" value="GLYCOGEN DEBRANCHING ENZYME"/>
    <property type="match status" value="1"/>
</dbReference>